<dbReference type="Proteomes" id="UP000295344">
    <property type="component" value="Unassembled WGS sequence"/>
</dbReference>
<evidence type="ECO:0000313" key="2">
    <source>
        <dbReference type="EMBL" id="TDS75688.1"/>
    </source>
</evidence>
<comment type="caution">
    <text evidence="2">The sequence shown here is derived from an EMBL/GenBank/DDBJ whole genome shotgun (WGS) entry which is preliminary data.</text>
</comment>
<dbReference type="OrthoDB" id="5111843at2"/>
<dbReference type="RefSeq" id="WP_133766952.1">
    <property type="nucleotide sequence ID" value="NZ_BAAARP010000005.1"/>
</dbReference>
<accession>A0A4V3EAA7</accession>
<evidence type="ECO:0000313" key="3">
    <source>
        <dbReference type="Proteomes" id="UP000295344"/>
    </source>
</evidence>
<proteinExistence type="predicted"/>
<reference evidence="2 3" key="1">
    <citation type="submission" date="2019-03" db="EMBL/GenBank/DDBJ databases">
        <title>Genomic Encyclopedia of Archaeal and Bacterial Type Strains, Phase II (KMG-II): from individual species to whole genera.</title>
        <authorList>
            <person name="Goeker M."/>
        </authorList>
    </citation>
    <scope>NUCLEOTIDE SEQUENCE [LARGE SCALE GENOMIC DNA]</scope>
    <source>
        <strain evidence="2 3">DSM 24782</strain>
    </source>
</reference>
<name>A0A4V3EAA7_9MICO</name>
<protein>
    <submittedName>
        <fullName evidence="2">Uncharacterized protein</fullName>
    </submittedName>
</protein>
<gene>
    <name evidence="2" type="ORF">CLV52_2795</name>
</gene>
<sequence length="139" mass="15226">MLFRRRGGDPDFPKEDRGSGSLDDYKFDLLPAKSSTVIRLAGSDPHQDLLRDLVGADPAETAIARRTAEEERTDAPIEVRLFVGGRIVGPVGRVPRGLESPVNEALSRLDTAGRKPRIPVEIVATRQGVRVDLLMGETR</sequence>
<dbReference type="AlphaFoldDB" id="A0A4V3EAA7"/>
<keyword evidence="3" id="KW-1185">Reference proteome</keyword>
<evidence type="ECO:0000256" key="1">
    <source>
        <dbReference type="SAM" id="MobiDB-lite"/>
    </source>
</evidence>
<organism evidence="2 3">
    <name type="scientific">Amnibacterium kyonggiense</name>
    <dbReference type="NCBI Taxonomy" id="595671"/>
    <lineage>
        <taxon>Bacteria</taxon>
        <taxon>Bacillati</taxon>
        <taxon>Actinomycetota</taxon>
        <taxon>Actinomycetes</taxon>
        <taxon>Micrococcales</taxon>
        <taxon>Microbacteriaceae</taxon>
        <taxon>Amnibacterium</taxon>
    </lineage>
</organism>
<feature type="region of interest" description="Disordered" evidence="1">
    <location>
        <begin position="1"/>
        <end position="24"/>
    </location>
</feature>
<dbReference type="EMBL" id="SOAM01000003">
    <property type="protein sequence ID" value="TDS75688.1"/>
    <property type="molecule type" value="Genomic_DNA"/>
</dbReference>